<dbReference type="RefSeq" id="WP_147911669.1">
    <property type="nucleotide sequence ID" value="NZ_JBHUEJ010000019.1"/>
</dbReference>
<evidence type="ECO:0000259" key="1">
    <source>
        <dbReference type="Pfam" id="PF14213"/>
    </source>
</evidence>
<dbReference type="InterPro" id="IPR025474">
    <property type="entry name" value="DUF4325"/>
</dbReference>
<keyword evidence="3" id="KW-1185">Reference proteome</keyword>
<evidence type="ECO:0000313" key="3">
    <source>
        <dbReference type="Proteomes" id="UP001597304"/>
    </source>
</evidence>
<protein>
    <submittedName>
        <fullName evidence="2">STAS-like domain-containing protein</fullName>
    </submittedName>
</protein>
<comment type="caution">
    <text evidence="2">The sequence shown here is derived from an EMBL/GenBank/DDBJ whole genome shotgun (WGS) entry which is preliminary data.</text>
</comment>
<dbReference type="EMBL" id="JBHUEJ010000019">
    <property type="protein sequence ID" value="MFD1710805.1"/>
    <property type="molecule type" value="Genomic_DNA"/>
</dbReference>
<dbReference type="Pfam" id="PF14213">
    <property type="entry name" value="DUF4325"/>
    <property type="match status" value="1"/>
</dbReference>
<name>A0ABW4KRY4_9BURK</name>
<gene>
    <name evidence="2" type="ORF">ACFSF0_09325</name>
</gene>
<feature type="domain" description="DUF4325" evidence="1">
    <location>
        <begin position="18"/>
        <end position="77"/>
    </location>
</feature>
<accession>A0ABW4KRY4</accession>
<evidence type="ECO:0000313" key="2">
    <source>
        <dbReference type="EMBL" id="MFD1710805.1"/>
    </source>
</evidence>
<organism evidence="2 3">
    <name type="scientific">Ottowia flava</name>
    <dbReference type="NCBI Taxonomy" id="2675430"/>
    <lineage>
        <taxon>Bacteria</taxon>
        <taxon>Pseudomonadati</taxon>
        <taxon>Pseudomonadota</taxon>
        <taxon>Betaproteobacteria</taxon>
        <taxon>Burkholderiales</taxon>
        <taxon>Comamonadaceae</taxon>
        <taxon>Ottowia</taxon>
    </lineage>
</organism>
<dbReference type="Proteomes" id="UP001597304">
    <property type="component" value="Unassembled WGS sequence"/>
</dbReference>
<reference evidence="3" key="1">
    <citation type="journal article" date="2019" name="Int. J. Syst. Evol. Microbiol.">
        <title>The Global Catalogue of Microorganisms (GCM) 10K type strain sequencing project: providing services to taxonomists for standard genome sequencing and annotation.</title>
        <authorList>
            <consortium name="The Broad Institute Genomics Platform"/>
            <consortium name="The Broad Institute Genome Sequencing Center for Infectious Disease"/>
            <person name="Wu L."/>
            <person name="Ma J."/>
        </authorList>
    </citation>
    <scope>NUCLEOTIDE SEQUENCE [LARGE SCALE GENOMIC DNA]</scope>
    <source>
        <strain evidence="3">LMG 29247</strain>
    </source>
</reference>
<proteinExistence type="predicted"/>
<sequence>MVIFRILDYVENYSTYDDGNVIFELIAPRINSGEDVALSFEGIPAISSSFVNAAIVRLVEVVSLTEIRQHLMLVNSTRQINELVRKRIDHLSAPN</sequence>